<organism evidence="7 8">
    <name type="scientific">Paracoccus simplex</name>
    <dbReference type="NCBI Taxonomy" id="2086346"/>
    <lineage>
        <taxon>Bacteria</taxon>
        <taxon>Pseudomonadati</taxon>
        <taxon>Pseudomonadota</taxon>
        <taxon>Alphaproteobacteria</taxon>
        <taxon>Rhodobacterales</taxon>
        <taxon>Paracoccaceae</taxon>
        <taxon>Paracoccus</taxon>
    </lineage>
</organism>
<dbReference type="Proteomes" id="UP001595596">
    <property type="component" value="Unassembled WGS sequence"/>
</dbReference>
<keyword evidence="1" id="KW-0678">Repressor</keyword>
<dbReference type="InterPro" id="IPR028082">
    <property type="entry name" value="Peripla_BP_I"/>
</dbReference>
<evidence type="ECO:0000256" key="3">
    <source>
        <dbReference type="ARBA" id="ARBA00023125"/>
    </source>
</evidence>
<dbReference type="Pfam" id="PF00356">
    <property type="entry name" value="LacI"/>
    <property type="match status" value="1"/>
</dbReference>
<dbReference type="PROSITE" id="PS50932">
    <property type="entry name" value="HTH_LACI_2"/>
    <property type="match status" value="1"/>
</dbReference>
<keyword evidence="3 7" id="KW-0238">DNA-binding</keyword>
<dbReference type="PANTHER" id="PTHR30146:SF151">
    <property type="entry name" value="HTH-TYPE TRANSCRIPTIONAL REPRESSOR CYTR"/>
    <property type="match status" value="1"/>
</dbReference>
<reference evidence="8" key="1">
    <citation type="journal article" date="2019" name="Int. J. Syst. Evol. Microbiol.">
        <title>The Global Catalogue of Microorganisms (GCM) 10K type strain sequencing project: providing services to taxonomists for standard genome sequencing and annotation.</title>
        <authorList>
            <consortium name="The Broad Institute Genomics Platform"/>
            <consortium name="The Broad Institute Genome Sequencing Center for Infectious Disease"/>
            <person name="Wu L."/>
            <person name="Ma J."/>
        </authorList>
    </citation>
    <scope>NUCLEOTIDE SEQUENCE [LARGE SCALE GENOMIC DNA]</scope>
    <source>
        <strain evidence="8">VKM B-3226</strain>
    </source>
</reference>
<dbReference type="PANTHER" id="PTHR30146">
    <property type="entry name" value="LACI-RELATED TRANSCRIPTIONAL REPRESSOR"/>
    <property type="match status" value="1"/>
</dbReference>
<dbReference type="SMART" id="SM00354">
    <property type="entry name" value="HTH_LACI"/>
    <property type="match status" value="1"/>
</dbReference>
<dbReference type="Gene3D" id="3.40.50.2300">
    <property type="match status" value="2"/>
</dbReference>
<dbReference type="Pfam" id="PF13377">
    <property type="entry name" value="Peripla_BP_3"/>
    <property type="match status" value="1"/>
</dbReference>
<sequence>MGKPTISDLARAAGVSPTTVSHAFSGRRHVDPETRERIHALAREMGYHPNSAAQRLRSGRTGIIALASSMPFAIAAGPSRLGFLMEIAASAAISALTRDIALCLIPPQPPEKNLDMLGFDGVILVEPARDDPLVEHFESRRTPVVSIGKVPGRGDIPAIDLQSHDTARLLLDHLHQQGCRRIALVTGTSPRASQIETRAAYRDFAAAQAMPPEVLELDETGGEDLARAKVGDLLRTRPELDGLMVPVDAFASGALAAAHELGRAVPGDLRMVTRYDGLRAKLAEPPLTAVDLHLAQIAGMAVELLLDRIDGKPRQMQAPRPELVVRRSSAAEDNRKL</sequence>
<evidence type="ECO:0000259" key="6">
    <source>
        <dbReference type="PROSITE" id="PS50932"/>
    </source>
</evidence>
<dbReference type="Gene3D" id="1.10.260.40">
    <property type="entry name" value="lambda repressor-like DNA-binding domains"/>
    <property type="match status" value="1"/>
</dbReference>
<keyword evidence="8" id="KW-1185">Reference proteome</keyword>
<evidence type="ECO:0000313" key="8">
    <source>
        <dbReference type="Proteomes" id="UP001595596"/>
    </source>
</evidence>
<dbReference type="CDD" id="cd01392">
    <property type="entry name" value="HTH_LacI"/>
    <property type="match status" value="1"/>
</dbReference>
<name>A0ABV7RZZ4_9RHOB</name>
<accession>A0ABV7RZZ4</accession>
<dbReference type="InterPro" id="IPR046335">
    <property type="entry name" value="LacI/GalR-like_sensor"/>
</dbReference>
<keyword evidence="2" id="KW-0805">Transcription regulation</keyword>
<feature type="domain" description="HTH lacI-type" evidence="6">
    <location>
        <begin position="4"/>
        <end position="58"/>
    </location>
</feature>
<comment type="caution">
    <text evidence="7">The sequence shown here is derived from an EMBL/GenBank/DDBJ whole genome shotgun (WGS) entry which is preliminary data.</text>
</comment>
<dbReference type="EMBL" id="JBHRXE010000037">
    <property type="protein sequence ID" value="MFC3570423.1"/>
    <property type="molecule type" value="Genomic_DNA"/>
</dbReference>
<evidence type="ECO:0000256" key="2">
    <source>
        <dbReference type="ARBA" id="ARBA00023015"/>
    </source>
</evidence>
<evidence type="ECO:0000256" key="5">
    <source>
        <dbReference type="SAM" id="MobiDB-lite"/>
    </source>
</evidence>
<evidence type="ECO:0000256" key="1">
    <source>
        <dbReference type="ARBA" id="ARBA00022491"/>
    </source>
</evidence>
<keyword evidence="4" id="KW-0804">Transcription</keyword>
<feature type="compositionally biased region" description="Basic and acidic residues" evidence="5">
    <location>
        <begin position="323"/>
        <end position="337"/>
    </location>
</feature>
<evidence type="ECO:0000313" key="7">
    <source>
        <dbReference type="EMBL" id="MFC3570423.1"/>
    </source>
</evidence>
<feature type="region of interest" description="Disordered" evidence="5">
    <location>
        <begin position="317"/>
        <end position="337"/>
    </location>
</feature>
<dbReference type="SUPFAM" id="SSF53822">
    <property type="entry name" value="Periplasmic binding protein-like I"/>
    <property type="match status" value="1"/>
</dbReference>
<dbReference type="GO" id="GO:0003677">
    <property type="term" value="F:DNA binding"/>
    <property type="evidence" value="ECO:0007669"/>
    <property type="project" value="UniProtKB-KW"/>
</dbReference>
<dbReference type="RefSeq" id="WP_379031310.1">
    <property type="nucleotide sequence ID" value="NZ_JBHRXE010000037.1"/>
</dbReference>
<protein>
    <submittedName>
        <fullName evidence="7">LacI family DNA-binding transcriptional regulator</fullName>
    </submittedName>
</protein>
<evidence type="ECO:0000256" key="4">
    <source>
        <dbReference type="ARBA" id="ARBA00023163"/>
    </source>
</evidence>
<proteinExistence type="predicted"/>
<dbReference type="InterPro" id="IPR000843">
    <property type="entry name" value="HTH_LacI"/>
</dbReference>
<dbReference type="SUPFAM" id="SSF47413">
    <property type="entry name" value="lambda repressor-like DNA-binding domains"/>
    <property type="match status" value="1"/>
</dbReference>
<dbReference type="InterPro" id="IPR010982">
    <property type="entry name" value="Lambda_DNA-bd_dom_sf"/>
</dbReference>
<gene>
    <name evidence="7" type="ORF">ACFOMP_13255</name>
</gene>